<keyword evidence="2" id="KW-1185">Reference proteome</keyword>
<dbReference type="InterPro" id="IPR052436">
    <property type="entry name" value="LTO1_adapter"/>
</dbReference>
<evidence type="ECO:0000313" key="1">
    <source>
        <dbReference type="EMBL" id="MCL7028427.1"/>
    </source>
</evidence>
<organism evidence="1 2">
    <name type="scientific">Papaver nudicaule</name>
    <name type="common">Iceland poppy</name>
    <dbReference type="NCBI Taxonomy" id="74823"/>
    <lineage>
        <taxon>Eukaryota</taxon>
        <taxon>Viridiplantae</taxon>
        <taxon>Streptophyta</taxon>
        <taxon>Embryophyta</taxon>
        <taxon>Tracheophyta</taxon>
        <taxon>Spermatophyta</taxon>
        <taxon>Magnoliopsida</taxon>
        <taxon>Ranunculales</taxon>
        <taxon>Papaveraceae</taxon>
        <taxon>Papaveroideae</taxon>
        <taxon>Papaver</taxon>
    </lineage>
</organism>
<proteinExistence type="predicted"/>
<evidence type="ECO:0000313" key="2">
    <source>
        <dbReference type="Proteomes" id="UP001177140"/>
    </source>
</evidence>
<dbReference type="PANTHER" id="PTHR28532">
    <property type="entry name" value="GEO13458P1"/>
    <property type="match status" value="1"/>
</dbReference>
<sequence length="138" mass="15704">MESLLDPWESINCLDDAHRQEGIDAGYKDGLISGKEAGKQLGIDLGFGVGVELGYYQACLDVLNAAMKIEPDCFSSRVQENVRQMDELINTYPVFDPENESVQDIMEVLRSKYKLIEANTPMKNLSKERKEEIYIFEF</sequence>
<gene>
    <name evidence="1" type="ORF">MKW94_029810</name>
</gene>
<accession>A0AA41V1Q2</accession>
<dbReference type="Proteomes" id="UP001177140">
    <property type="component" value="Unassembled WGS sequence"/>
</dbReference>
<comment type="caution">
    <text evidence="1">The sequence shown here is derived from an EMBL/GenBank/DDBJ whole genome shotgun (WGS) entry which is preliminary data.</text>
</comment>
<dbReference type="EMBL" id="JAJJMA010079409">
    <property type="protein sequence ID" value="MCL7028427.1"/>
    <property type="molecule type" value="Genomic_DNA"/>
</dbReference>
<name>A0AA41V1Q2_PAPNU</name>
<dbReference type="PANTHER" id="PTHR28532:SF1">
    <property type="entry name" value="ORAL CANCER OVEREXPRESSED 1"/>
    <property type="match status" value="1"/>
</dbReference>
<protein>
    <submittedName>
        <fullName evidence="1">Uncharacterized protein</fullName>
    </submittedName>
</protein>
<dbReference type="AlphaFoldDB" id="A0AA41V1Q2"/>
<reference evidence="1" key="1">
    <citation type="submission" date="2022-03" db="EMBL/GenBank/DDBJ databases">
        <title>A functionally conserved STORR gene fusion in Papaver species that diverged 16.8 million years ago.</title>
        <authorList>
            <person name="Catania T."/>
        </authorList>
    </citation>
    <scope>NUCLEOTIDE SEQUENCE</scope>
    <source>
        <strain evidence="1">S-191538</strain>
    </source>
</reference>